<evidence type="ECO:0000256" key="3">
    <source>
        <dbReference type="ARBA" id="ARBA00023170"/>
    </source>
</evidence>
<dbReference type="RefSeq" id="NP_001303749.1">
    <property type="nucleotide sequence ID" value="NM_001316820.3"/>
</dbReference>
<protein>
    <submittedName>
        <fullName evidence="5">NR LBD domain-containing protein</fullName>
    </submittedName>
</protein>
<dbReference type="InterPro" id="IPR000536">
    <property type="entry name" value="Nucl_hrmn_rcpt_lig-bd"/>
</dbReference>
<dbReference type="PROSITE" id="PS51843">
    <property type="entry name" value="NR_LBD"/>
    <property type="match status" value="1"/>
</dbReference>
<dbReference type="AGR" id="WB:WBGene00003649"/>
<dbReference type="PANTHER" id="PTHR45680:SF2">
    <property type="entry name" value="NUCLEAR HORMONE RECEPTOR FAMILY-RELATED"/>
    <property type="match status" value="1"/>
</dbReference>
<dbReference type="Proteomes" id="UP000001940">
    <property type="component" value="Chromosome V"/>
</dbReference>
<dbReference type="Bgee" id="WBGene00003649">
    <property type="expression patterns" value="Expressed in pharyngeal muscle cell (C elegans) and 3 other cell types or tissues"/>
</dbReference>
<evidence type="ECO:0000313" key="7">
    <source>
        <dbReference type="WormBase" id="T27B7.1b"/>
    </source>
</evidence>
<dbReference type="InterPro" id="IPR051152">
    <property type="entry name" value="C.elegans_Orphan_NR"/>
</dbReference>
<dbReference type="InterPro" id="IPR035500">
    <property type="entry name" value="NHR-like_dom_sf"/>
</dbReference>
<accession>A0A0M9JJE1</accession>
<gene>
    <name evidence="5 7" type="primary">nhr-59</name>
    <name evidence="5" type="ORF">CELE_T27B7.1</name>
    <name evidence="7" type="ORF">T27B7.1</name>
</gene>
<name>A0A0M9JJE1_CAEEL</name>
<sequence length="330" mass="38346">MDIQNFQFNRDSFATSTKVAPSLSTFLGRPEFLLSCSPGTSASTSQNKFIDLSPFIKNCKQVLMDDRKIPLAPGKTRLQKLSSSLDFEISANNKKKKTDLRKVSTLGFSEAIQIFENELLMTSKWLAHFEEFHDLGNDFKFKFLECTWNIWNRLERVARTAALLRDQKISNGKGNEIILARNCVIDLRTVKFEVEWFTNYSLSEISYFIEGVGDWSMNKPLQAIIDFNPTEIELNFMLAQISLTCASKQMDSQYQETIDNLQKLIADDLHSYYIKEMRLPVYSSRIQKMMKVNNMVLRVMWERKEKLSIARMFNIFNPNFSHPELVKDVF</sequence>
<dbReference type="WormBase" id="T27B7.1b">
    <property type="protein sequence ID" value="CE51053"/>
    <property type="gene ID" value="WBGene00003649"/>
    <property type="gene designation" value="nhr-59"/>
</dbReference>
<keyword evidence="3" id="KW-0675">Receptor</keyword>
<reference evidence="5 6" key="1">
    <citation type="journal article" date="1998" name="Science">
        <title>Genome sequence of the nematode C. elegans: a platform for investigating biology.</title>
        <authorList>
            <consortium name="The C. elegans sequencing consortium"/>
            <person name="Sulson J.E."/>
            <person name="Waterston R."/>
        </authorList>
    </citation>
    <scope>NUCLEOTIDE SEQUENCE [LARGE SCALE GENOMIC DNA]</scope>
    <source>
        <strain evidence="5 6">Bristol N2</strain>
    </source>
</reference>
<keyword evidence="1" id="KW-0805">Transcription regulation</keyword>
<evidence type="ECO:0000313" key="6">
    <source>
        <dbReference type="Proteomes" id="UP000001940"/>
    </source>
</evidence>
<dbReference type="SMART" id="SM00430">
    <property type="entry name" value="HOLI"/>
    <property type="match status" value="1"/>
</dbReference>
<dbReference type="OrthoDB" id="5848321at2759"/>
<dbReference type="Gene3D" id="1.10.565.10">
    <property type="entry name" value="Retinoid X Receptor"/>
    <property type="match status" value="1"/>
</dbReference>
<evidence type="ECO:0000313" key="5">
    <source>
        <dbReference type="EMBL" id="CUR30048.1"/>
    </source>
</evidence>
<evidence type="ECO:0000256" key="2">
    <source>
        <dbReference type="ARBA" id="ARBA00023163"/>
    </source>
</evidence>
<dbReference type="SUPFAM" id="SSF48508">
    <property type="entry name" value="Nuclear receptor ligand-binding domain"/>
    <property type="match status" value="1"/>
</dbReference>
<evidence type="ECO:0000256" key="1">
    <source>
        <dbReference type="ARBA" id="ARBA00023015"/>
    </source>
</evidence>
<feature type="domain" description="NR LBD" evidence="4">
    <location>
        <begin position="76"/>
        <end position="329"/>
    </location>
</feature>
<dbReference type="CTD" id="178707"/>
<organism evidence="5 6">
    <name type="scientific">Caenorhabditis elegans</name>
    <dbReference type="NCBI Taxonomy" id="6239"/>
    <lineage>
        <taxon>Eukaryota</taxon>
        <taxon>Metazoa</taxon>
        <taxon>Ecdysozoa</taxon>
        <taxon>Nematoda</taxon>
        <taxon>Chromadorea</taxon>
        <taxon>Rhabditida</taxon>
        <taxon>Rhabditina</taxon>
        <taxon>Rhabditomorpha</taxon>
        <taxon>Rhabditoidea</taxon>
        <taxon>Rhabditidae</taxon>
        <taxon>Peloderinae</taxon>
        <taxon>Caenorhabditis</taxon>
    </lineage>
</organism>
<dbReference type="Pfam" id="PF00104">
    <property type="entry name" value="Hormone_recep"/>
    <property type="match status" value="1"/>
</dbReference>
<dbReference type="PANTHER" id="PTHR45680">
    <property type="entry name" value="NUCLEAR HORMONE RECEPTOR FAMILY"/>
    <property type="match status" value="1"/>
</dbReference>
<keyword evidence="2" id="KW-0804">Transcription</keyword>
<keyword evidence="6" id="KW-1185">Reference proteome</keyword>
<dbReference type="EMBL" id="BX284605">
    <property type="protein sequence ID" value="CUR30048.1"/>
    <property type="molecule type" value="Genomic_DNA"/>
</dbReference>
<proteinExistence type="predicted"/>
<dbReference type="ExpressionAtlas" id="A0A0M9JJE1">
    <property type="expression patterns" value="baseline and differential"/>
</dbReference>
<dbReference type="AlphaFoldDB" id="A0A0M9JJE1"/>
<dbReference type="SMR" id="A0A0M9JJE1"/>
<evidence type="ECO:0000259" key="4">
    <source>
        <dbReference type="PROSITE" id="PS51843"/>
    </source>
</evidence>
<dbReference type="GeneID" id="178707"/>